<protein>
    <submittedName>
        <fullName evidence="1">Uncharacterized protein</fullName>
    </submittedName>
</protein>
<name>F5YSB2_MYCSD</name>
<evidence type="ECO:0000313" key="2">
    <source>
        <dbReference type="Proteomes" id="UP000009224"/>
    </source>
</evidence>
<gene>
    <name evidence="1" type="ordered locus">JDM601_3910</name>
</gene>
<accession>F5YSB2</accession>
<dbReference type="AlphaFoldDB" id="F5YSB2"/>
<dbReference type="KEGG" id="mjd:JDM601_3910"/>
<dbReference type="EMBL" id="CP002329">
    <property type="protein sequence ID" value="AEF37910.1"/>
    <property type="molecule type" value="Genomic_DNA"/>
</dbReference>
<dbReference type="Proteomes" id="UP000009224">
    <property type="component" value="Chromosome"/>
</dbReference>
<keyword evidence="2" id="KW-1185">Reference proteome</keyword>
<organism evidence="1 2">
    <name type="scientific">Mycolicibacter sinensis (strain JDM601)</name>
    <name type="common">Mycobacterium sinense</name>
    <dbReference type="NCBI Taxonomy" id="875328"/>
    <lineage>
        <taxon>Bacteria</taxon>
        <taxon>Bacillati</taxon>
        <taxon>Actinomycetota</taxon>
        <taxon>Actinomycetes</taxon>
        <taxon>Mycobacteriales</taxon>
        <taxon>Mycobacteriaceae</taxon>
        <taxon>Mycolicibacter</taxon>
    </lineage>
</organism>
<proteinExistence type="predicted"/>
<sequence>MPPPSGVHVPPCLSGPIVPEGRGGGMTPAALDCAACNST</sequence>
<evidence type="ECO:0000313" key="1">
    <source>
        <dbReference type="EMBL" id="AEF37910.1"/>
    </source>
</evidence>
<dbReference type="HOGENOM" id="CLU_3313088_0_0_11"/>
<reference evidence="1 2" key="1">
    <citation type="journal article" date="2011" name="J. Bacteriol.">
        <title>Complete genome sequence of a novel clinical isolate, the nontuberculous Mycobacterium strain JDM601.</title>
        <authorList>
            <person name="Zhang Z.Y."/>
            <person name="Sun Z.Q."/>
            <person name="Wang Z.L."/>
            <person name="Wen Z.L."/>
            <person name="Sun Q.W."/>
            <person name="Zhu Z.Q."/>
            <person name="Song Y.Z."/>
            <person name="Zhao J.W."/>
            <person name="Wang H.H."/>
            <person name="Zhang S.L."/>
            <person name="Guo X.K."/>
        </authorList>
    </citation>
    <scope>NUCLEOTIDE SEQUENCE [LARGE SCALE GENOMIC DNA]</scope>
    <source>
        <strain evidence="1 2">JDM601</strain>
    </source>
</reference>